<dbReference type="EMBL" id="CP001098">
    <property type="protein sequence ID" value="ACL69469.1"/>
    <property type="molecule type" value="Genomic_DNA"/>
</dbReference>
<keyword evidence="2" id="KW-1185">Reference proteome</keyword>
<dbReference type="AlphaFoldDB" id="B8CW00"/>
<evidence type="ECO:0000313" key="2">
    <source>
        <dbReference type="Proteomes" id="UP000000719"/>
    </source>
</evidence>
<gene>
    <name evidence="1" type="ordered locus">Hore_07120</name>
</gene>
<accession>B8CW00</accession>
<dbReference type="HOGENOM" id="CLU_1641412_0_0_9"/>
<evidence type="ECO:0000313" key="1">
    <source>
        <dbReference type="EMBL" id="ACL69469.1"/>
    </source>
</evidence>
<proteinExistence type="predicted"/>
<dbReference type="KEGG" id="hor:Hore_07120"/>
<reference evidence="1 2" key="1">
    <citation type="journal article" date="2009" name="PLoS ONE">
        <title>Genome analysis of the anaerobic thermohalophilic bacterium Halothermothrix orenii.</title>
        <authorList>
            <person name="Mavromatis K."/>
            <person name="Ivanova N."/>
            <person name="Anderson I."/>
            <person name="Lykidis A."/>
            <person name="Hooper S.D."/>
            <person name="Sun H."/>
            <person name="Kunin V."/>
            <person name="Lapidus A."/>
            <person name="Hugenholtz P."/>
            <person name="Patel B."/>
            <person name="Kyrpides N.C."/>
        </authorList>
    </citation>
    <scope>NUCLEOTIDE SEQUENCE [LARGE SCALE GENOMIC DNA]</scope>
    <source>
        <strain evidence="2">H 168 / OCM 544 / DSM 9562</strain>
    </source>
</reference>
<name>B8CW00_HALOH</name>
<protein>
    <submittedName>
        <fullName evidence="1">Uncharacterized protein</fullName>
    </submittedName>
</protein>
<dbReference type="RefSeq" id="WP_012635657.1">
    <property type="nucleotide sequence ID" value="NC_011899.1"/>
</dbReference>
<organism evidence="1 2">
    <name type="scientific">Halothermothrix orenii (strain H 168 / OCM 544 / DSM 9562)</name>
    <dbReference type="NCBI Taxonomy" id="373903"/>
    <lineage>
        <taxon>Bacteria</taxon>
        <taxon>Bacillati</taxon>
        <taxon>Bacillota</taxon>
        <taxon>Clostridia</taxon>
        <taxon>Halanaerobiales</taxon>
        <taxon>Halothermotrichaceae</taxon>
        <taxon>Halothermothrix</taxon>
    </lineage>
</organism>
<sequence length="161" mass="17713">MKRRTALTLMVAVSLLLIITVSIQAGGKSGQVVRVTSTVKAYQELTEIRPVSVNLEQVKAQLKNGNPVIINNVGQTRITSNVNWNLNLSIVEKSGYDVYVKPSGISSFSSQWIKVNSNDNLLKGHRGSYLVSWDVMIVPVANHYPHTNQLLLQISLSPVTT</sequence>
<dbReference type="Proteomes" id="UP000000719">
    <property type="component" value="Chromosome"/>
</dbReference>